<keyword evidence="3" id="KW-1185">Reference proteome</keyword>
<evidence type="ECO:0000313" key="3">
    <source>
        <dbReference type="Proteomes" id="UP001362999"/>
    </source>
</evidence>
<name>A0AAW0CE73_9AGAR</name>
<reference evidence="2 3" key="1">
    <citation type="journal article" date="2024" name="J Genomics">
        <title>Draft genome sequencing and assembly of Favolaschia claudopus CIRM-BRFM 2984 isolated from oak limbs.</title>
        <authorList>
            <person name="Navarro D."/>
            <person name="Drula E."/>
            <person name="Chaduli D."/>
            <person name="Cazenave R."/>
            <person name="Ahrendt S."/>
            <person name="Wang J."/>
            <person name="Lipzen A."/>
            <person name="Daum C."/>
            <person name="Barry K."/>
            <person name="Grigoriev I.V."/>
            <person name="Favel A."/>
            <person name="Rosso M.N."/>
            <person name="Martin F."/>
        </authorList>
    </citation>
    <scope>NUCLEOTIDE SEQUENCE [LARGE SCALE GENOMIC DNA]</scope>
    <source>
        <strain evidence="2 3">CIRM-BRFM 2984</strain>
    </source>
</reference>
<feature type="non-terminal residue" evidence="2">
    <location>
        <position position="217"/>
    </location>
</feature>
<feature type="region of interest" description="Disordered" evidence="1">
    <location>
        <begin position="128"/>
        <end position="168"/>
    </location>
</feature>
<dbReference type="EMBL" id="JAWWNJ010000019">
    <property type="protein sequence ID" value="KAK7036323.1"/>
    <property type="molecule type" value="Genomic_DNA"/>
</dbReference>
<evidence type="ECO:0000313" key="2">
    <source>
        <dbReference type="EMBL" id="KAK7036323.1"/>
    </source>
</evidence>
<gene>
    <name evidence="2" type="ORF">R3P38DRAFT_2414207</name>
</gene>
<proteinExistence type="predicted"/>
<organism evidence="2 3">
    <name type="scientific">Favolaschia claudopus</name>
    <dbReference type="NCBI Taxonomy" id="2862362"/>
    <lineage>
        <taxon>Eukaryota</taxon>
        <taxon>Fungi</taxon>
        <taxon>Dikarya</taxon>
        <taxon>Basidiomycota</taxon>
        <taxon>Agaricomycotina</taxon>
        <taxon>Agaricomycetes</taxon>
        <taxon>Agaricomycetidae</taxon>
        <taxon>Agaricales</taxon>
        <taxon>Marasmiineae</taxon>
        <taxon>Mycenaceae</taxon>
        <taxon>Favolaschia</taxon>
    </lineage>
</organism>
<dbReference type="Proteomes" id="UP001362999">
    <property type="component" value="Unassembled WGS sequence"/>
</dbReference>
<feature type="non-terminal residue" evidence="2">
    <location>
        <position position="1"/>
    </location>
</feature>
<sequence length="217" mass="24451">TGIFQPQDVGIQRVLKHHMRQSQLNYLVRCHQQQIDAGLTPENIKFSSSYPVLRNASVQACLDVYDFFTSPDGRDIVKRAWELCTVPGKPEYNLSYACLTSRATRRALEKYLEEDSVLADEIRDRVGRRTLPENPADLDINPEAANITDGDDVPEDQRSDGDEIEDDADVPLPVVVDRVLRVRIKDSRTGKYIARHAVQAEDENGLSAADAEEDIWA</sequence>
<dbReference type="AlphaFoldDB" id="A0AAW0CE73"/>
<comment type="caution">
    <text evidence="2">The sequence shown here is derived from an EMBL/GenBank/DDBJ whole genome shotgun (WGS) entry which is preliminary data.</text>
</comment>
<protein>
    <submittedName>
        <fullName evidence="2">Uncharacterized protein</fullName>
    </submittedName>
</protein>
<accession>A0AAW0CE73</accession>
<evidence type="ECO:0000256" key="1">
    <source>
        <dbReference type="SAM" id="MobiDB-lite"/>
    </source>
</evidence>